<name>A0A558DKY7_9GAMM</name>
<dbReference type="EMBL" id="VMNH01000027">
    <property type="protein sequence ID" value="TVO70072.1"/>
    <property type="molecule type" value="Genomic_DNA"/>
</dbReference>
<protein>
    <submittedName>
        <fullName evidence="1">Uncharacterized protein</fullName>
    </submittedName>
</protein>
<reference evidence="1 2" key="1">
    <citation type="submission" date="2019-07" db="EMBL/GenBank/DDBJ databases">
        <title>The pathways for chlorine oxyanion respiration interact through the shared metabolite chlorate.</title>
        <authorList>
            <person name="Barnum T.P."/>
            <person name="Cheng Y."/>
            <person name="Hill K.A."/>
            <person name="Lucas L.N."/>
            <person name="Carlson H.K."/>
            <person name="Coates J.D."/>
        </authorList>
    </citation>
    <scope>NUCLEOTIDE SEQUENCE [LARGE SCALE GENOMIC DNA]</scope>
    <source>
        <strain evidence="1 2">BK-1</strain>
    </source>
</reference>
<dbReference type="RefSeq" id="WP_144360352.1">
    <property type="nucleotide sequence ID" value="NZ_VMNH01000027.1"/>
</dbReference>
<gene>
    <name evidence="1" type="ORF">FHP88_17270</name>
</gene>
<evidence type="ECO:0000313" key="1">
    <source>
        <dbReference type="EMBL" id="TVO70072.1"/>
    </source>
</evidence>
<dbReference type="OrthoDB" id="8449038at2"/>
<evidence type="ECO:0000313" key="2">
    <source>
        <dbReference type="Proteomes" id="UP000316649"/>
    </source>
</evidence>
<proteinExistence type="predicted"/>
<dbReference type="AlphaFoldDB" id="A0A558DKY7"/>
<organism evidence="1 2">
    <name type="scientific">Sedimenticola selenatireducens</name>
    <dbReference type="NCBI Taxonomy" id="191960"/>
    <lineage>
        <taxon>Bacteria</taxon>
        <taxon>Pseudomonadati</taxon>
        <taxon>Pseudomonadota</taxon>
        <taxon>Gammaproteobacteria</taxon>
        <taxon>Chromatiales</taxon>
        <taxon>Sedimenticolaceae</taxon>
        <taxon>Sedimenticola</taxon>
    </lineage>
</organism>
<comment type="caution">
    <text evidence="1">The sequence shown here is derived from an EMBL/GenBank/DDBJ whole genome shotgun (WGS) entry which is preliminary data.</text>
</comment>
<accession>A0A558DKY7</accession>
<sequence>MNQPIPPRMSRDMGLTLDDFVRSLPSAVEPLVYQVEGRVFTITHPQGSVVIELGETGERRIASLSLPVTSVDFQFNGLDEAARRLFMQRFDRYFQRGGG</sequence>
<dbReference type="Proteomes" id="UP000316649">
    <property type="component" value="Unassembled WGS sequence"/>
</dbReference>
<keyword evidence="2" id="KW-1185">Reference proteome</keyword>